<dbReference type="PROSITE" id="PS51886">
    <property type="entry name" value="TLDC"/>
    <property type="match status" value="1"/>
</dbReference>
<comment type="caution">
    <text evidence="4">The sequence shown here is derived from an EMBL/GenBank/DDBJ whole genome shotgun (WGS) entry which is preliminary data.</text>
</comment>
<gene>
    <name evidence="4" type="ORF">P5673_017505</name>
</gene>
<sequence>MPKMKCFLYRLDKSYIMAGLEGALLTPCIGWPCQNNGKCLPVYEVNDYKCICKGFKGKKLRRRYDFLIHFYTGHTLHDSVIIGDMQPELLMLSRWLRPVAQSNGQWILCWRASLHGWAVATFHSLCDNKRPTVTIVKDTNNNIFGGYTSVSWGENEGKSEKLVVTPTMRKAITNLAKNFICQFFLESSDTWKNDPKAFLFSLKNPTNNPTKLLQIDSSSSYSVRDNSRRGPSFGYGHEKGCIDLRISDRANNKDSCKSHECLGSIYTVPSGKRGDPFLTGDKHFAASEIEAFYETIR</sequence>
<reference evidence="4" key="2">
    <citation type="journal article" date="2023" name="Science">
        <title>Genomic signatures of disease resistance in endangered staghorn corals.</title>
        <authorList>
            <person name="Vollmer S.V."/>
            <person name="Selwyn J.D."/>
            <person name="Despard B.A."/>
            <person name="Roesel C.L."/>
        </authorList>
    </citation>
    <scope>NUCLEOTIDE SEQUENCE</scope>
    <source>
        <strain evidence="4">K2</strain>
    </source>
</reference>
<dbReference type="Gene3D" id="2.10.25.10">
    <property type="entry name" value="Laminin"/>
    <property type="match status" value="1"/>
</dbReference>
<dbReference type="CDD" id="cd00054">
    <property type="entry name" value="EGF_CA"/>
    <property type="match status" value="1"/>
</dbReference>
<dbReference type="AlphaFoldDB" id="A0AAD9QEX9"/>
<keyword evidence="1" id="KW-1015">Disulfide bond</keyword>
<name>A0AAD9QEX9_ACRCE</name>
<evidence type="ECO:0000256" key="1">
    <source>
        <dbReference type="PROSITE-ProRule" id="PRU00076"/>
    </source>
</evidence>
<dbReference type="PROSITE" id="PS50026">
    <property type="entry name" value="EGF_3"/>
    <property type="match status" value="1"/>
</dbReference>
<keyword evidence="5" id="KW-1185">Reference proteome</keyword>
<feature type="domain" description="TLDc" evidence="3">
    <location>
        <begin position="88"/>
        <end position="297"/>
    </location>
</feature>
<protein>
    <recommendedName>
        <fullName evidence="6">TLDc domain-containing protein</fullName>
    </recommendedName>
</protein>
<keyword evidence="1" id="KW-0245">EGF-like domain</keyword>
<evidence type="ECO:0000313" key="5">
    <source>
        <dbReference type="Proteomes" id="UP001249851"/>
    </source>
</evidence>
<comment type="caution">
    <text evidence="1">Lacks conserved residue(s) required for the propagation of feature annotation.</text>
</comment>
<feature type="disulfide bond" evidence="1">
    <location>
        <begin position="33"/>
        <end position="50"/>
    </location>
</feature>
<organism evidence="4 5">
    <name type="scientific">Acropora cervicornis</name>
    <name type="common">Staghorn coral</name>
    <dbReference type="NCBI Taxonomy" id="6130"/>
    <lineage>
        <taxon>Eukaryota</taxon>
        <taxon>Metazoa</taxon>
        <taxon>Cnidaria</taxon>
        <taxon>Anthozoa</taxon>
        <taxon>Hexacorallia</taxon>
        <taxon>Scleractinia</taxon>
        <taxon>Astrocoeniina</taxon>
        <taxon>Acroporidae</taxon>
        <taxon>Acropora</taxon>
    </lineage>
</organism>
<evidence type="ECO:0008006" key="6">
    <source>
        <dbReference type="Google" id="ProtNLM"/>
    </source>
</evidence>
<reference evidence="4" key="1">
    <citation type="journal article" date="2023" name="G3 (Bethesda)">
        <title>Whole genome assembly and annotation of the endangered Caribbean coral Acropora cervicornis.</title>
        <authorList>
            <person name="Selwyn J.D."/>
            <person name="Vollmer S.V."/>
        </authorList>
    </citation>
    <scope>NUCLEOTIDE SEQUENCE</scope>
    <source>
        <strain evidence="4">K2</strain>
    </source>
</reference>
<feature type="domain" description="EGF-like" evidence="2">
    <location>
        <begin position="24"/>
        <end position="61"/>
    </location>
</feature>
<dbReference type="SMART" id="SM00584">
    <property type="entry name" value="TLDc"/>
    <property type="match status" value="1"/>
</dbReference>
<dbReference type="InterPro" id="IPR000742">
    <property type="entry name" value="EGF"/>
</dbReference>
<accession>A0AAD9QEX9</accession>
<dbReference type="Pfam" id="PF07534">
    <property type="entry name" value="TLD"/>
    <property type="match status" value="1"/>
</dbReference>
<dbReference type="Proteomes" id="UP001249851">
    <property type="component" value="Unassembled WGS sequence"/>
</dbReference>
<proteinExistence type="predicted"/>
<dbReference type="SUPFAM" id="SSF57196">
    <property type="entry name" value="EGF/Laminin"/>
    <property type="match status" value="1"/>
</dbReference>
<dbReference type="EMBL" id="JARQWQ010000038">
    <property type="protein sequence ID" value="KAK2559929.1"/>
    <property type="molecule type" value="Genomic_DNA"/>
</dbReference>
<evidence type="ECO:0000259" key="3">
    <source>
        <dbReference type="PROSITE" id="PS51886"/>
    </source>
</evidence>
<dbReference type="InterPro" id="IPR006571">
    <property type="entry name" value="TLDc_dom"/>
</dbReference>
<evidence type="ECO:0000259" key="2">
    <source>
        <dbReference type="PROSITE" id="PS50026"/>
    </source>
</evidence>
<evidence type="ECO:0000313" key="4">
    <source>
        <dbReference type="EMBL" id="KAK2559929.1"/>
    </source>
</evidence>